<feature type="region of interest" description="Disordered" evidence="1">
    <location>
        <begin position="707"/>
        <end position="743"/>
    </location>
</feature>
<reference evidence="3 4" key="1">
    <citation type="submission" date="2018-07" db="EMBL/GenBank/DDBJ databases">
        <title>Comparative genomes isolates from brazilian mangrove.</title>
        <authorList>
            <person name="De Araujo J.E."/>
            <person name="Taketani R.G."/>
            <person name="Silva M.C.P."/>
            <person name="Lourenco M.V."/>
            <person name="Oliveira V.M."/>
            <person name="Andreote F.D."/>
        </authorList>
    </citation>
    <scope>NUCLEOTIDE SEQUENCE [LARGE SCALE GENOMIC DNA]</scope>
    <source>
        <strain evidence="3 4">HEX PRIS-MGV</strain>
    </source>
</reference>
<feature type="region of interest" description="Disordered" evidence="1">
    <location>
        <begin position="508"/>
        <end position="527"/>
    </location>
</feature>
<dbReference type="RefSeq" id="WP_114368558.1">
    <property type="nucleotide sequence ID" value="NZ_QPEX01000017.1"/>
</dbReference>
<name>A0A368KSC0_9BACT</name>
<dbReference type="OrthoDB" id="258914at2"/>
<accession>A0A368KSC0</accession>
<dbReference type="EMBL" id="QPEX01000017">
    <property type="protein sequence ID" value="RCS51851.1"/>
    <property type="molecule type" value="Genomic_DNA"/>
</dbReference>
<dbReference type="Proteomes" id="UP000253562">
    <property type="component" value="Unassembled WGS sequence"/>
</dbReference>
<sequence>MKKLDLQDRGIKTKLILHVEKLVFGLAIALVAVFIYLGTQRETIQTDPQKLKDEAKRAGEQIEKSTWTEVESERWVAPEYQTAAARASKPIPLNPYETPSTLNVRYKESVEQRADPDLLTVTDIQLRAGYAPISYLSTQRGMANGGYGAEGGMPGGGYDGGYPMGGYPMGGYGGGYDMYGGEMGQADPDAPPTLTPEQQQAFGPAKASTGSKIEGKYFISVLALVPLKKQLDLYNAAFKDRANYIEARDYPRYVYFSVERREQAADGAWSEWDSPIKVSQERLIAQTRWAFPTDEVVPPEYVDPVLTFPIPPILLFDPSEWARHPEIPKFEPKDMYGMGQETEMMAEEMDPLMGQEIGDNPGDVPFSGGNMMEGGYGAPYGRGGQGGYPGQQGQMINGRLVITPPEGMIPKPSGAGGMSGGGGGYEGGGYPGSGGGAYGNSMFDAENKMFRFFDTSVKPNKTYQYRIQLWLEDPNMPEQIQQIPPARALEGSVLARVQEERNKVSKAMNMNRGGAGGYEGNMSGGNQRAKHTYWRKTEFSEASPAIRVPSSADVLAGSIDAGRTITSRKEPGRVLSNAKPTAKVLAMKWDPTEDVKAVVTKEIKSVTRGSAVEYKGDLWVLDPATYQFKKPWPVDTEEKNPEYVLKTGYTVLDIRGGQDTFGRFANEKNERLTVPGEILVMDDAGNIHIKSELDEEKKFAKFNFEKPEVKRKSSSNMDEYDMGGGYEDYGSGRGSGRRGRGGS</sequence>
<evidence type="ECO:0000313" key="4">
    <source>
        <dbReference type="Proteomes" id="UP000253562"/>
    </source>
</evidence>
<keyword evidence="2" id="KW-0472">Membrane</keyword>
<keyword evidence="2" id="KW-1133">Transmembrane helix</keyword>
<dbReference type="AlphaFoldDB" id="A0A368KSC0"/>
<gene>
    <name evidence="3" type="ORF">DTL42_09835</name>
</gene>
<proteinExistence type="predicted"/>
<protein>
    <submittedName>
        <fullName evidence="3">Uncharacterized protein</fullName>
    </submittedName>
</protein>
<feature type="compositionally biased region" description="Gly residues" evidence="1">
    <location>
        <begin position="513"/>
        <end position="523"/>
    </location>
</feature>
<comment type="caution">
    <text evidence="3">The sequence shown here is derived from an EMBL/GenBank/DDBJ whole genome shotgun (WGS) entry which is preliminary data.</text>
</comment>
<evidence type="ECO:0000256" key="1">
    <source>
        <dbReference type="SAM" id="MobiDB-lite"/>
    </source>
</evidence>
<feature type="compositionally biased region" description="Gly residues" evidence="1">
    <location>
        <begin position="722"/>
        <end position="734"/>
    </location>
</feature>
<evidence type="ECO:0000256" key="2">
    <source>
        <dbReference type="SAM" id="Phobius"/>
    </source>
</evidence>
<keyword evidence="2" id="KW-0812">Transmembrane</keyword>
<organism evidence="3 4">
    <name type="scientific">Bremerella cremea</name>
    <dbReference type="NCBI Taxonomy" id="1031537"/>
    <lineage>
        <taxon>Bacteria</taxon>
        <taxon>Pseudomonadati</taxon>
        <taxon>Planctomycetota</taxon>
        <taxon>Planctomycetia</taxon>
        <taxon>Pirellulales</taxon>
        <taxon>Pirellulaceae</taxon>
        <taxon>Bremerella</taxon>
    </lineage>
</organism>
<feature type="transmembrane region" description="Helical" evidence="2">
    <location>
        <begin position="21"/>
        <end position="39"/>
    </location>
</feature>
<evidence type="ECO:0000313" key="3">
    <source>
        <dbReference type="EMBL" id="RCS51851.1"/>
    </source>
</evidence>